<evidence type="ECO:0000313" key="2">
    <source>
        <dbReference type="Proteomes" id="UP000006055"/>
    </source>
</evidence>
<name>I4C441_DESTA</name>
<accession>I4C441</accession>
<dbReference type="AlphaFoldDB" id="I4C441"/>
<gene>
    <name evidence="1" type="ordered locus">Desti_1621</name>
</gene>
<proteinExistence type="predicted"/>
<organism evidence="1 2">
    <name type="scientific">Desulfomonile tiedjei (strain ATCC 49306 / DSM 6799 / DCB-1)</name>
    <dbReference type="NCBI Taxonomy" id="706587"/>
    <lineage>
        <taxon>Bacteria</taxon>
        <taxon>Pseudomonadati</taxon>
        <taxon>Thermodesulfobacteriota</taxon>
        <taxon>Desulfomonilia</taxon>
        <taxon>Desulfomonilales</taxon>
        <taxon>Desulfomonilaceae</taxon>
        <taxon>Desulfomonile</taxon>
    </lineage>
</organism>
<protein>
    <recommendedName>
        <fullName evidence="3">PilZ domain-containing protein</fullName>
    </recommendedName>
</protein>
<dbReference type="RefSeq" id="WP_014809480.1">
    <property type="nucleotide sequence ID" value="NC_018025.1"/>
</dbReference>
<dbReference type="EMBL" id="CP003360">
    <property type="protein sequence ID" value="AFM24332.1"/>
    <property type="molecule type" value="Genomic_DNA"/>
</dbReference>
<dbReference type="STRING" id="706587.Desti_1621"/>
<evidence type="ECO:0008006" key="3">
    <source>
        <dbReference type="Google" id="ProtNLM"/>
    </source>
</evidence>
<keyword evidence="2" id="KW-1185">Reference proteome</keyword>
<sequence>MSEKVGTRLPAHTAEVQIPFKFTVVHGMESDRRSSQQKAVTKSLNLIGLVFETPTMEVDDFHLSFTESTYGRNSLEISLDLGKRFGVLELIAQVDWYERRPTALGHAFTVGISFLDPPIEVVDVLREYLQMLRTLSK</sequence>
<evidence type="ECO:0000313" key="1">
    <source>
        <dbReference type="EMBL" id="AFM24332.1"/>
    </source>
</evidence>
<reference evidence="2" key="1">
    <citation type="submission" date="2012-06" db="EMBL/GenBank/DDBJ databases">
        <title>Complete sequence of chromosome of Desulfomonile tiedjei DSM 6799.</title>
        <authorList>
            <person name="Lucas S."/>
            <person name="Copeland A."/>
            <person name="Lapidus A."/>
            <person name="Glavina del Rio T."/>
            <person name="Dalin E."/>
            <person name="Tice H."/>
            <person name="Bruce D."/>
            <person name="Goodwin L."/>
            <person name="Pitluck S."/>
            <person name="Peters L."/>
            <person name="Ovchinnikova G."/>
            <person name="Zeytun A."/>
            <person name="Lu M."/>
            <person name="Kyrpides N."/>
            <person name="Mavromatis K."/>
            <person name="Ivanova N."/>
            <person name="Brettin T."/>
            <person name="Detter J.C."/>
            <person name="Han C."/>
            <person name="Larimer F."/>
            <person name="Land M."/>
            <person name="Hauser L."/>
            <person name="Markowitz V."/>
            <person name="Cheng J.-F."/>
            <person name="Hugenholtz P."/>
            <person name="Woyke T."/>
            <person name="Wu D."/>
            <person name="Spring S."/>
            <person name="Schroeder M."/>
            <person name="Brambilla E."/>
            <person name="Klenk H.-P."/>
            <person name="Eisen J.A."/>
        </authorList>
    </citation>
    <scope>NUCLEOTIDE SEQUENCE [LARGE SCALE GENOMIC DNA]</scope>
    <source>
        <strain evidence="2">ATCC 49306 / DSM 6799 / DCB-1</strain>
    </source>
</reference>
<dbReference type="KEGG" id="dti:Desti_1621"/>
<dbReference type="Proteomes" id="UP000006055">
    <property type="component" value="Chromosome"/>
</dbReference>
<dbReference type="HOGENOM" id="CLU_1861988_0_0_7"/>